<feature type="compositionally biased region" description="Polar residues" evidence="1">
    <location>
        <begin position="36"/>
        <end position="45"/>
    </location>
</feature>
<sequence>MEKKDGAAKAPKQTEYRWFRITSNYSPGNPVSSSDAVYLGTSATPPSDDCPTGNNNQCVSGFLPSQTTASGSSYVLSGSSQTPNPSAPHITKN</sequence>
<comment type="caution">
    <text evidence="2">The sequence shown here is derived from an EMBL/GenBank/DDBJ whole genome shotgun (WGS) entry which is preliminary data.</text>
</comment>
<gene>
    <name evidence="2" type="ORF">D7322_16000</name>
</gene>
<reference evidence="2 3" key="1">
    <citation type="submission" date="2018-10" db="EMBL/GenBank/DDBJ databases">
        <title>Sphingobacterium sp. M05W1-28.</title>
        <authorList>
            <person name="Cai H."/>
        </authorList>
    </citation>
    <scope>NUCLEOTIDE SEQUENCE [LARGE SCALE GENOMIC DNA]</scope>
    <source>
        <strain evidence="2 3">M05W1-28</strain>
    </source>
</reference>
<dbReference type="Proteomes" id="UP000282423">
    <property type="component" value="Unassembled WGS sequence"/>
</dbReference>
<feature type="compositionally biased region" description="Low complexity" evidence="1">
    <location>
        <begin position="70"/>
        <end position="80"/>
    </location>
</feature>
<feature type="compositionally biased region" description="Polar residues" evidence="1">
    <location>
        <begin position="52"/>
        <end position="69"/>
    </location>
</feature>
<accession>A0A420VWM4</accession>
<organism evidence="2 3">
    <name type="scientific">Sphingobacterium puteale</name>
    <dbReference type="NCBI Taxonomy" id="2420510"/>
    <lineage>
        <taxon>Bacteria</taxon>
        <taxon>Pseudomonadati</taxon>
        <taxon>Bacteroidota</taxon>
        <taxon>Sphingobacteriia</taxon>
        <taxon>Sphingobacteriales</taxon>
        <taxon>Sphingobacteriaceae</taxon>
        <taxon>Sphingobacterium</taxon>
    </lineage>
</organism>
<name>A0A420VWM4_9SPHI</name>
<dbReference type="EMBL" id="RBWS01000011">
    <property type="protein sequence ID" value="RKO70770.1"/>
    <property type="molecule type" value="Genomic_DNA"/>
</dbReference>
<evidence type="ECO:0000313" key="2">
    <source>
        <dbReference type="EMBL" id="RKO70770.1"/>
    </source>
</evidence>
<dbReference type="AlphaFoldDB" id="A0A420VWM4"/>
<feature type="region of interest" description="Disordered" evidence="1">
    <location>
        <begin position="36"/>
        <end position="93"/>
    </location>
</feature>
<evidence type="ECO:0000256" key="1">
    <source>
        <dbReference type="SAM" id="MobiDB-lite"/>
    </source>
</evidence>
<proteinExistence type="predicted"/>
<keyword evidence="3" id="KW-1185">Reference proteome</keyword>
<evidence type="ECO:0000313" key="3">
    <source>
        <dbReference type="Proteomes" id="UP000282423"/>
    </source>
</evidence>
<protein>
    <submittedName>
        <fullName evidence="2">Uncharacterized protein</fullName>
    </submittedName>
</protein>